<name>A0A074W9T2_9PEZI</name>
<dbReference type="GO" id="GO:0016020">
    <property type="term" value="C:membrane"/>
    <property type="evidence" value="ECO:0007669"/>
    <property type="project" value="UniProtKB-SubCell"/>
</dbReference>
<reference evidence="11 12" key="1">
    <citation type="journal article" date="2014" name="BMC Genomics">
        <title>Genome sequencing of four Aureobasidium pullulans varieties: biotechnological potential, stress tolerance, and description of new species.</title>
        <authorList>
            <person name="Gostin Ar C."/>
            <person name="Ohm R.A."/>
            <person name="Kogej T."/>
            <person name="Sonjak S."/>
            <person name="Turk M."/>
            <person name="Zajc J."/>
            <person name="Zalar P."/>
            <person name="Grube M."/>
            <person name="Sun H."/>
            <person name="Han J."/>
            <person name="Sharma A."/>
            <person name="Chiniquy J."/>
            <person name="Ngan C.Y."/>
            <person name="Lipzen A."/>
            <person name="Barry K."/>
            <person name="Grigoriev I.V."/>
            <person name="Gunde-Cimerman N."/>
        </authorList>
    </citation>
    <scope>NUCLEOTIDE SEQUENCE [LARGE SCALE GENOMIC DNA]</scope>
    <source>
        <strain evidence="11 12">CBS 147.97</strain>
    </source>
</reference>
<sequence length="672" mass="76158">MTGSLSPRLEKLDPDYFTNYVSSPSRCLKVVRGLAFTGCALFCVLLYTSVATHSDWNRVPSSLTTNTTTETTITNVTVTNSTTPTIVIETSSESREEEGESLRTQEKPQYYTIHSNEPYDIDEALRTVLNLCPDEIYYNALTKPITSGGETKLQETGVRVRMFKKYFDAWETLHVVTDSLSDTAFVRDDILRHIRDSKDISPFTSGSRVEAMRQYETYRSFLSNMSSTLFPWTNPYFSDHMTLHGHMYNAGRGIVISGSDSQAPYIKTAIASFRAMGCTLPVEIMYLGESDLSEDARTELEAIPDVITRDIKKMVNDQGWELEGWAGKAFAAFLSSFREVILLDADVLFFNDPALMFEEPGYIDTGALFFTDRTVFAQDKRSFLRKIMPKPVSKKIKASRWWSGETGENQESGVVVVDKWRHFLSIFLTARLNGPDRRDTDAGQGTYSFWWGDKETWWIGFELAGDTDYHFHQGGTGNMGTVSNIEPMEKPGDKKEDNKEENNDDQENRPSKEEAVDKDPHNSDSDEFEQTLTKLQNEQSDHSEEPARTNLTGPGMLDLPGQNIILCSPQLLHLSRDGRPLWFNGWIQNNKHDASSDISTFEFFMREKRKDNEWAEWAIGADNMCCLKGDDLHAMNAEELKALDMIVEIAKENGSLKEVLAKERKANKNIAD</sequence>
<dbReference type="Gene3D" id="3.90.550.10">
    <property type="entry name" value="Spore Coat Polysaccharide Biosynthesis Protein SpsA, Chain A"/>
    <property type="match status" value="1"/>
</dbReference>
<dbReference type="GO" id="GO:0005794">
    <property type="term" value="C:Golgi apparatus"/>
    <property type="evidence" value="ECO:0007669"/>
    <property type="project" value="TreeGrafter"/>
</dbReference>
<dbReference type="GO" id="GO:0006493">
    <property type="term" value="P:protein O-linked glycosylation"/>
    <property type="evidence" value="ECO:0007669"/>
    <property type="project" value="TreeGrafter"/>
</dbReference>
<keyword evidence="6" id="KW-0735">Signal-anchor</keyword>
<dbReference type="GeneID" id="25412021"/>
<dbReference type="AlphaFoldDB" id="A0A074W9T2"/>
<keyword evidence="3" id="KW-0328">Glycosyltransferase</keyword>
<protein>
    <recommendedName>
        <fullName evidence="13">Alpha-1,3-mannosyltransferase</fullName>
    </recommendedName>
</protein>
<gene>
    <name evidence="11" type="ORF">M436DRAFT_54911</name>
</gene>
<organism evidence="11 12">
    <name type="scientific">Aureobasidium namibiae CBS 147.97</name>
    <dbReference type="NCBI Taxonomy" id="1043004"/>
    <lineage>
        <taxon>Eukaryota</taxon>
        <taxon>Fungi</taxon>
        <taxon>Dikarya</taxon>
        <taxon>Ascomycota</taxon>
        <taxon>Pezizomycotina</taxon>
        <taxon>Dothideomycetes</taxon>
        <taxon>Dothideomycetidae</taxon>
        <taxon>Dothideales</taxon>
        <taxon>Saccotheciaceae</taxon>
        <taxon>Aureobasidium</taxon>
    </lineage>
</organism>
<dbReference type="Pfam" id="PF11051">
    <property type="entry name" value="Mannosyl_trans3"/>
    <property type="match status" value="1"/>
</dbReference>
<evidence type="ECO:0000256" key="4">
    <source>
        <dbReference type="ARBA" id="ARBA00022679"/>
    </source>
</evidence>
<accession>A0A074W9T2</accession>
<evidence type="ECO:0000256" key="5">
    <source>
        <dbReference type="ARBA" id="ARBA00022692"/>
    </source>
</evidence>
<keyword evidence="8" id="KW-0472">Membrane</keyword>
<keyword evidence="7" id="KW-1133">Transmembrane helix</keyword>
<dbReference type="STRING" id="1043004.A0A074W9T2"/>
<dbReference type="RefSeq" id="XP_013424086.1">
    <property type="nucleotide sequence ID" value="XM_013568632.1"/>
</dbReference>
<comment type="subcellular location">
    <subcellularLocation>
        <location evidence="1">Membrane</location>
        <topology evidence="1">Single-pass type II membrane protein</topology>
    </subcellularLocation>
</comment>
<feature type="compositionally biased region" description="Basic and acidic residues" evidence="10">
    <location>
        <begin position="487"/>
        <end position="524"/>
    </location>
</feature>
<dbReference type="OrthoDB" id="430354at2759"/>
<evidence type="ECO:0000313" key="11">
    <source>
        <dbReference type="EMBL" id="KEQ69860.1"/>
    </source>
</evidence>
<dbReference type="PANTHER" id="PTHR31392:SF1">
    <property type="entry name" value="ALPHA-1,3-MANNOSYLTRANSFERASE MNN1-RELATED"/>
    <property type="match status" value="1"/>
</dbReference>
<dbReference type="InterPro" id="IPR022751">
    <property type="entry name" value="Alpha_mannosyltransferase"/>
</dbReference>
<proteinExistence type="inferred from homology"/>
<evidence type="ECO:0008006" key="13">
    <source>
        <dbReference type="Google" id="ProtNLM"/>
    </source>
</evidence>
<evidence type="ECO:0000256" key="7">
    <source>
        <dbReference type="ARBA" id="ARBA00022989"/>
    </source>
</evidence>
<dbReference type="PANTHER" id="PTHR31392">
    <property type="entry name" value="ALPHA-1,3-MANNOSYLTRANSFERASE MNN1-RELATED"/>
    <property type="match status" value="1"/>
</dbReference>
<comment type="similarity">
    <text evidence="2">Belongs to the MNN1/MNT family.</text>
</comment>
<evidence type="ECO:0000256" key="3">
    <source>
        <dbReference type="ARBA" id="ARBA00022676"/>
    </source>
</evidence>
<evidence type="ECO:0000256" key="1">
    <source>
        <dbReference type="ARBA" id="ARBA00004606"/>
    </source>
</evidence>
<dbReference type="SUPFAM" id="SSF53448">
    <property type="entry name" value="Nucleotide-diphospho-sugar transferases"/>
    <property type="match status" value="1"/>
</dbReference>
<evidence type="ECO:0000256" key="8">
    <source>
        <dbReference type="ARBA" id="ARBA00023136"/>
    </source>
</evidence>
<evidence type="ECO:0000256" key="6">
    <source>
        <dbReference type="ARBA" id="ARBA00022968"/>
    </source>
</evidence>
<dbReference type="InterPro" id="IPR029044">
    <property type="entry name" value="Nucleotide-diphossugar_trans"/>
</dbReference>
<feature type="region of interest" description="Disordered" evidence="10">
    <location>
        <begin position="476"/>
        <end position="555"/>
    </location>
</feature>
<keyword evidence="12" id="KW-1185">Reference proteome</keyword>
<dbReference type="EMBL" id="KL584719">
    <property type="protein sequence ID" value="KEQ69860.1"/>
    <property type="molecule type" value="Genomic_DNA"/>
</dbReference>
<evidence type="ECO:0000256" key="2">
    <source>
        <dbReference type="ARBA" id="ARBA00009105"/>
    </source>
</evidence>
<evidence type="ECO:0000313" key="12">
    <source>
        <dbReference type="Proteomes" id="UP000027730"/>
    </source>
</evidence>
<dbReference type="Proteomes" id="UP000027730">
    <property type="component" value="Unassembled WGS sequence"/>
</dbReference>
<keyword evidence="4" id="KW-0808">Transferase</keyword>
<evidence type="ECO:0000256" key="9">
    <source>
        <dbReference type="ARBA" id="ARBA00023180"/>
    </source>
</evidence>
<dbReference type="GO" id="GO:0000033">
    <property type="term" value="F:alpha-1,3-mannosyltransferase activity"/>
    <property type="evidence" value="ECO:0007669"/>
    <property type="project" value="TreeGrafter"/>
</dbReference>
<dbReference type="HOGENOM" id="CLU_021103_0_0_1"/>
<keyword evidence="9" id="KW-0325">Glycoprotein</keyword>
<evidence type="ECO:0000256" key="10">
    <source>
        <dbReference type="SAM" id="MobiDB-lite"/>
    </source>
</evidence>
<keyword evidence="5" id="KW-0812">Transmembrane</keyword>